<accession>A0A078MFR9</accession>
<evidence type="ECO:0000259" key="5">
    <source>
        <dbReference type="PROSITE" id="PS51078"/>
    </source>
</evidence>
<dbReference type="SMART" id="SM00346">
    <property type="entry name" value="HTH_ICLR"/>
    <property type="match status" value="1"/>
</dbReference>
<proteinExistence type="predicted"/>
<dbReference type="GO" id="GO:0003677">
    <property type="term" value="F:DNA binding"/>
    <property type="evidence" value="ECO:0007669"/>
    <property type="project" value="UniProtKB-KW"/>
</dbReference>
<evidence type="ECO:0000256" key="1">
    <source>
        <dbReference type="ARBA" id="ARBA00023015"/>
    </source>
</evidence>
<dbReference type="EMBL" id="LK391969">
    <property type="protein sequence ID" value="CEF27568.1"/>
    <property type="molecule type" value="Genomic_DNA"/>
</dbReference>
<dbReference type="GO" id="GO:0045892">
    <property type="term" value="P:negative regulation of DNA-templated transcription"/>
    <property type="evidence" value="ECO:0007669"/>
    <property type="project" value="TreeGrafter"/>
</dbReference>
<feature type="domain" description="IclR-ED" evidence="5">
    <location>
        <begin position="71"/>
        <end position="258"/>
    </location>
</feature>
<evidence type="ECO:0000259" key="4">
    <source>
        <dbReference type="PROSITE" id="PS51077"/>
    </source>
</evidence>
<dbReference type="RefSeq" id="WP_044500372.1">
    <property type="nucleotide sequence ID" value="NZ_LK391969.1"/>
</dbReference>
<keyword evidence="3" id="KW-0804">Transcription</keyword>
<dbReference type="Pfam" id="PF01614">
    <property type="entry name" value="IclR_C"/>
    <property type="match status" value="1"/>
</dbReference>
<evidence type="ECO:0000256" key="3">
    <source>
        <dbReference type="ARBA" id="ARBA00023163"/>
    </source>
</evidence>
<dbReference type="PATRIC" id="fig|1461581.3.peg.2485"/>
<dbReference type="Gene3D" id="1.10.10.10">
    <property type="entry name" value="Winged helix-like DNA-binding domain superfamily/Winged helix DNA-binding domain"/>
    <property type="match status" value="1"/>
</dbReference>
<dbReference type="EMBL" id="LM997413">
    <property type="protein sequence ID" value="CEA06143.1"/>
    <property type="molecule type" value="Genomic_DNA"/>
</dbReference>
<dbReference type="SUPFAM" id="SSF55781">
    <property type="entry name" value="GAF domain-like"/>
    <property type="match status" value="1"/>
</dbReference>
<dbReference type="InterPro" id="IPR050707">
    <property type="entry name" value="HTH_MetabolicPath_Reg"/>
</dbReference>
<dbReference type="InterPro" id="IPR036388">
    <property type="entry name" value="WH-like_DNA-bd_sf"/>
</dbReference>
<dbReference type="AlphaFoldDB" id="A0A078MFR9"/>
<dbReference type="Gene3D" id="3.30.450.40">
    <property type="match status" value="1"/>
</dbReference>
<keyword evidence="1" id="KW-0805">Transcription regulation</keyword>
<keyword evidence="2" id="KW-0238">DNA-binding</keyword>
<dbReference type="InterPro" id="IPR014757">
    <property type="entry name" value="Tscrpt_reg_IclR_C"/>
</dbReference>
<dbReference type="SUPFAM" id="SSF46785">
    <property type="entry name" value="Winged helix' DNA-binding domain"/>
    <property type="match status" value="1"/>
</dbReference>
<dbReference type="GO" id="GO:0003700">
    <property type="term" value="F:DNA-binding transcription factor activity"/>
    <property type="evidence" value="ECO:0007669"/>
    <property type="project" value="TreeGrafter"/>
</dbReference>
<dbReference type="PANTHER" id="PTHR30136:SF35">
    <property type="entry name" value="HTH-TYPE TRANSCRIPTIONAL REGULATOR RV1719"/>
    <property type="match status" value="1"/>
</dbReference>
<organism evidence="6">
    <name type="scientific">Pseudomonas saudimassiliensis</name>
    <dbReference type="NCBI Taxonomy" id="1461581"/>
    <lineage>
        <taxon>Bacteria</taxon>
        <taxon>Pseudomonadati</taxon>
        <taxon>Pseudomonadota</taxon>
        <taxon>Gammaproteobacteria</taxon>
        <taxon>Pseudomonadales</taxon>
        <taxon>Pseudomonadaceae</taxon>
        <taxon>Pseudomonas</taxon>
    </lineage>
</organism>
<dbReference type="PROSITE" id="PS51078">
    <property type="entry name" value="ICLR_ED"/>
    <property type="match status" value="1"/>
</dbReference>
<dbReference type="OrthoDB" id="9807558at2"/>
<protein>
    <submittedName>
        <fullName evidence="6">Regulatory protein IclR</fullName>
    </submittedName>
</protein>
<dbReference type="InterPro" id="IPR029016">
    <property type="entry name" value="GAF-like_dom_sf"/>
</dbReference>
<dbReference type="PROSITE" id="PS51077">
    <property type="entry name" value="HTH_ICLR"/>
    <property type="match status" value="1"/>
</dbReference>
<name>A0A078MFR9_9PSED</name>
<dbReference type="InterPro" id="IPR005471">
    <property type="entry name" value="Tscrpt_reg_IclR_N"/>
</dbReference>
<reference evidence="6" key="1">
    <citation type="submission" date="2014-07" db="EMBL/GenBank/DDBJ databases">
        <authorList>
            <person name="Urmite Genomes Urmite Genomes"/>
        </authorList>
    </citation>
    <scope>NUCLEOTIDE SEQUENCE</scope>
    <source>
        <strain evidence="6">12M76_air</strain>
    </source>
</reference>
<dbReference type="Pfam" id="PF09339">
    <property type="entry name" value="HTH_IclR"/>
    <property type="match status" value="1"/>
</dbReference>
<evidence type="ECO:0000313" key="6">
    <source>
        <dbReference type="EMBL" id="CEA06143.1"/>
    </source>
</evidence>
<dbReference type="InterPro" id="IPR036390">
    <property type="entry name" value="WH_DNA-bd_sf"/>
</dbReference>
<feature type="domain" description="HTH iclR-type" evidence="4">
    <location>
        <begin position="15"/>
        <end position="77"/>
    </location>
</feature>
<gene>
    <name evidence="6" type="ORF">BN1049_02520</name>
</gene>
<sequence>MNEPQESENPRQSGIQVIARAAEIMRVLGNNPQGLSLGAIAQEVTLPRSTVQRIITALAEERLVEHAGPGGGVRLGPALGQLINQTQTDIISLTRPYLQRLSEQLQESVSLCSLSGDRIYIIDRIVAERELRVVFPIGIHAPAYATSAGKMLLSELPEADIRSLLPDPLPALTPYSPTLADLLTQLARIREAKVATDEDEFIEGVGSCAVALDTYLGLFGLAVVAPTARVRPRTEHICAALLQCKQDIERAIGHTLGGA</sequence>
<dbReference type="PANTHER" id="PTHR30136">
    <property type="entry name" value="HELIX-TURN-HELIX TRANSCRIPTIONAL REGULATOR, ICLR FAMILY"/>
    <property type="match status" value="1"/>
</dbReference>
<evidence type="ECO:0000256" key="2">
    <source>
        <dbReference type="ARBA" id="ARBA00023125"/>
    </source>
</evidence>